<dbReference type="OrthoDB" id="9809908at2"/>
<evidence type="ECO:0000313" key="3">
    <source>
        <dbReference type="EMBL" id="REG99455.1"/>
    </source>
</evidence>
<keyword evidence="3" id="KW-0808">Transferase</keyword>
<dbReference type="PANTHER" id="PTHR34220:SF7">
    <property type="entry name" value="SENSOR HISTIDINE KINASE YPDA"/>
    <property type="match status" value="1"/>
</dbReference>
<comment type="caution">
    <text evidence="3">The sequence shown here is derived from an EMBL/GenBank/DDBJ whole genome shotgun (WGS) entry which is preliminary data.</text>
</comment>
<dbReference type="AlphaFoldDB" id="A0A3E0EMX1"/>
<feature type="domain" description="Signal transduction histidine kinase internal region" evidence="2">
    <location>
        <begin position="181"/>
        <end position="258"/>
    </location>
</feature>
<proteinExistence type="predicted"/>
<name>A0A3E0EMX1_9FLAO</name>
<gene>
    <name evidence="3" type="ORF">C8P67_10473</name>
</gene>
<dbReference type="GO" id="GO:0000155">
    <property type="term" value="F:phosphorelay sensor kinase activity"/>
    <property type="evidence" value="ECO:0007669"/>
    <property type="project" value="InterPro"/>
</dbReference>
<keyword evidence="1" id="KW-1133">Transmembrane helix</keyword>
<dbReference type="GO" id="GO:0016020">
    <property type="term" value="C:membrane"/>
    <property type="evidence" value="ECO:0007669"/>
    <property type="project" value="InterPro"/>
</dbReference>
<evidence type="ECO:0000313" key="4">
    <source>
        <dbReference type="Proteomes" id="UP000257136"/>
    </source>
</evidence>
<keyword evidence="4" id="KW-1185">Reference proteome</keyword>
<dbReference type="PANTHER" id="PTHR34220">
    <property type="entry name" value="SENSOR HISTIDINE KINASE YPDA"/>
    <property type="match status" value="1"/>
</dbReference>
<keyword evidence="3" id="KW-0418">Kinase</keyword>
<dbReference type="EMBL" id="QUNI01000004">
    <property type="protein sequence ID" value="REG99455.1"/>
    <property type="molecule type" value="Genomic_DNA"/>
</dbReference>
<dbReference type="Pfam" id="PF06580">
    <property type="entry name" value="His_kinase"/>
    <property type="match status" value="1"/>
</dbReference>
<dbReference type="InterPro" id="IPR050640">
    <property type="entry name" value="Bact_2-comp_sensor_kinase"/>
</dbReference>
<evidence type="ECO:0000256" key="1">
    <source>
        <dbReference type="SAM" id="Phobius"/>
    </source>
</evidence>
<keyword evidence="1" id="KW-0812">Transmembrane</keyword>
<protein>
    <submittedName>
        <fullName evidence="3">Histidine kinase</fullName>
    </submittedName>
</protein>
<feature type="transmembrane region" description="Helical" evidence="1">
    <location>
        <begin position="56"/>
        <end position="74"/>
    </location>
</feature>
<feature type="transmembrane region" description="Helical" evidence="1">
    <location>
        <begin position="86"/>
        <end position="108"/>
    </location>
</feature>
<feature type="transmembrane region" description="Helical" evidence="1">
    <location>
        <begin position="128"/>
        <end position="153"/>
    </location>
</feature>
<evidence type="ECO:0000259" key="2">
    <source>
        <dbReference type="Pfam" id="PF06580"/>
    </source>
</evidence>
<dbReference type="Proteomes" id="UP000257136">
    <property type="component" value="Unassembled WGS sequence"/>
</dbReference>
<reference evidence="3 4" key="1">
    <citation type="submission" date="2018-08" db="EMBL/GenBank/DDBJ databases">
        <title>Genomic Encyclopedia of Archaeal and Bacterial Type Strains, Phase II (KMG-II): from individual species to whole genera.</title>
        <authorList>
            <person name="Goeker M."/>
        </authorList>
    </citation>
    <scope>NUCLEOTIDE SEQUENCE [LARGE SCALE GENOMIC DNA]</scope>
    <source>
        <strain evidence="3 4">DSM 100880</strain>
    </source>
</reference>
<keyword evidence="1" id="KW-0472">Membrane</keyword>
<accession>A0A3E0EMX1</accession>
<dbReference type="InterPro" id="IPR010559">
    <property type="entry name" value="Sig_transdc_His_kin_internal"/>
</dbReference>
<dbReference type="RefSeq" id="WP_115812117.1">
    <property type="nucleotide sequence ID" value="NZ_QUNI01000004.1"/>
</dbReference>
<organism evidence="3 4">
    <name type="scientific">Flavobacterium aquicola</name>
    <dbReference type="NCBI Taxonomy" id="1682742"/>
    <lineage>
        <taxon>Bacteria</taxon>
        <taxon>Pseudomonadati</taxon>
        <taxon>Bacteroidota</taxon>
        <taxon>Flavobacteriia</taxon>
        <taxon>Flavobacteriales</taxon>
        <taxon>Flavobacteriaceae</taxon>
        <taxon>Flavobacterium</taxon>
    </lineage>
</organism>
<feature type="transmembrane region" description="Helical" evidence="1">
    <location>
        <begin position="17"/>
        <end position="36"/>
    </location>
</feature>
<sequence>MNSENQDNTGKNFFYKYYRVVVIPVVFVVYLSSYYFLNPYRKSDDSPVVLDWTLDVLIILLYCGTLTELGLYIGRKLNYLISWQKPIFRAIAQFVCLIIGNILLNYFFSYLWQYFYSWVPVEEKELLMIWQSHLVAFILSFFISLLHTAIFLLNKWRITSVEAAELKIKASELQETVAKSKLESLKLQLDPHFVFNNFSALTELIHEDPKAAASFLENITKVYRYMISNLNKDTITVKEELDFLDAYFYLLNKRLGEKVKLKLQIDVSILSLHLPPLTLQLLVENAVKHNMATVSQPLTIFIYSEKGDIVVRNNLQPTSEKSLVSTGIGHKNIEFRYKILHDRVPVYSESDNCFFVHLPLITK</sequence>